<comment type="catalytic activity">
    <reaction evidence="13 14">
        <text>a very-long-chain (3R)-3-hydroxyacyl-CoA = a very-long-chain (2E)-enoyl-CoA + H2O</text>
        <dbReference type="Rhea" id="RHEA:45812"/>
        <dbReference type="ChEBI" id="CHEBI:15377"/>
        <dbReference type="ChEBI" id="CHEBI:83728"/>
        <dbReference type="ChEBI" id="CHEBI:85440"/>
        <dbReference type="EC" id="4.2.1.134"/>
    </reaction>
</comment>
<organism evidence="17 18">
    <name type="scientific">Tetrabaena socialis</name>
    <dbReference type="NCBI Taxonomy" id="47790"/>
    <lineage>
        <taxon>Eukaryota</taxon>
        <taxon>Viridiplantae</taxon>
        <taxon>Chlorophyta</taxon>
        <taxon>core chlorophytes</taxon>
        <taxon>Chlorophyceae</taxon>
        <taxon>CS clade</taxon>
        <taxon>Chlamydomonadales</taxon>
        <taxon>Tetrabaenaceae</taxon>
        <taxon>Tetrabaena</taxon>
    </lineage>
</organism>
<feature type="compositionally biased region" description="Gly residues" evidence="15">
    <location>
        <begin position="62"/>
        <end position="79"/>
    </location>
</feature>
<dbReference type="Gene3D" id="3.40.50.300">
    <property type="entry name" value="P-loop containing nucleotide triphosphate hydrolases"/>
    <property type="match status" value="1"/>
</dbReference>
<dbReference type="UniPathway" id="UPA00094"/>
<comment type="caution">
    <text evidence="17">The sequence shown here is derived from an EMBL/GenBank/DDBJ whole genome shotgun (WGS) entry which is preliminary data.</text>
</comment>
<feature type="non-terminal residue" evidence="17">
    <location>
        <position position="279"/>
    </location>
</feature>
<evidence type="ECO:0000256" key="12">
    <source>
        <dbReference type="ARBA" id="ARBA00023239"/>
    </source>
</evidence>
<dbReference type="PANTHER" id="PTHR11035:SF3">
    <property type="entry name" value="VERY-LONG-CHAIN (3R)-3-HYDROXYACYL-COA DEHYDRATASE"/>
    <property type="match status" value="1"/>
</dbReference>
<reference evidence="17 18" key="1">
    <citation type="journal article" date="2017" name="Mol. Biol. Evol.">
        <title>The 4-celled Tetrabaena socialis nuclear genome reveals the essential components for genetic control of cell number at the origin of multicellularity in the volvocine lineage.</title>
        <authorList>
            <person name="Featherston J."/>
            <person name="Arakaki Y."/>
            <person name="Hanschen E.R."/>
            <person name="Ferris P.J."/>
            <person name="Michod R.E."/>
            <person name="Olson B.J.S.C."/>
            <person name="Nozaki H."/>
            <person name="Durand P.M."/>
        </authorList>
    </citation>
    <scope>NUCLEOTIDE SEQUENCE [LARGE SCALE GENOMIC DNA]</scope>
    <source>
        <strain evidence="17 18">NIES-571</strain>
    </source>
</reference>
<dbReference type="InterPro" id="IPR032319">
    <property type="entry name" value="CLP1_P"/>
</dbReference>
<comment type="similarity">
    <text evidence="3 14">Belongs to the very long-chain fatty acids dehydratase HACD family.</text>
</comment>
<evidence type="ECO:0000313" key="18">
    <source>
        <dbReference type="Proteomes" id="UP000236333"/>
    </source>
</evidence>
<accession>A0A2J7ZIH1</accession>
<evidence type="ECO:0000259" key="16">
    <source>
        <dbReference type="Pfam" id="PF16575"/>
    </source>
</evidence>
<evidence type="ECO:0000256" key="2">
    <source>
        <dbReference type="ARBA" id="ARBA00005194"/>
    </source>
</evidence>
<evidence type="ECO:0000256" key="13">
    <source>
        <dbReference type="ARBA" id="ARBA00036671"/>
    </source>
</evidence>
<evidence type="ECO:0000256" key="6">
    <source>
        <dbReference type="ARBA" id="ARBA00022692"/>
    </source>
</evidence>
<keyword evidence="9 14" id="KW-0443">Lipid metabolism</keyword>
<evidence type="ECO:0000256" key="7">
    <source>
        <dbReference type="ARBA" id="ARBA00022832"/>
    </source>
</evidence>
<keyword evidence="14" id="KW-0256">Endoplasmic reticulum</keyword>
<keyword evidence="6" id="KW-0812">Transmembrane</keyword>
<evidence type="ECO:0000256" key="5">
    <source>
        <dbReference type="ARBA" id="ARBA00022516"/>
    </source>
</evidence>
<dbReference type="GO" id="GO:0005789">
    <property type="term" value="C:endoplasmic reticulum membrane"/>
    <property type="evidence" value="ECO:0007669"/>
    <property type="project" value="UniProtKB-SubCell"/>
</dbReference>
<dbReference type="Pfam" id="PF16575">
    <property type="entry name" value="CLP1_P"/>
    <property type="match status" value="1"/>
</dbReference>
<dbReference type="AlphaFoldDB" id="A0A2J7ZIH1"/>
<protein>
    <recommendedName>
        <fullName evidence="4 14">Very-long-chain (3R)-3-hydroxyacyl-CoA dehydratase</fullName>
        <ecNumber evidence="4 14">4.2.1.134</ecNumber>
    </recommendedName>
</protein>
<feature type="compositionally biased region" description="Low complexity" evidence="15">
    <location>
        <begin position="52"/>
        <end position="61"/>
    </location>
</feature>
<evidence type="ECO:0000256" key="10">
    <source>
        <dbReference type="ARBA" id="ARBA00023136"/>
    </source>
</evidence>
<evidence type="ECO:0000256" key="14">
    <source>
        <dbReference type="RuleBase" id="RU363109"/>
    </source>
</evidence>
<sequence>HLLSVDSPPLPLSTGGRFSLAVPLAAPQVVEVSLQSRPLPAGQRGAAVAAEGQPQPAASGSSAGGQRGGGGPQNGGGAAGASTTFSLSRISDSRAPPSLLVSREWAQAVDGVCSTAASGAPLVLAVLGAKGMGKSCLARLTANRLLDGQPPTAAVAFLDTDVGQPEFTPPGMLSLHLLRPGAPAAVELPLKLSQSAAILEVVHSAVGLVRSPVMITGMQVASRLWVLWGIINLAPAEATGGSVPLGGLAVGGHPLALSLATLLAAWGITEVVRYSFFAV</sequence>
<dbReference type="OrthoDB" id="46988at2759"/>
<feature type="non-terminal residue" evidence="17">
    <location>
        <position position="1"/>
    </location>
</feature>
<keyword evidence="10 14" id="KW-0472">Membrane</keyword>
<dbReference type="GO" id="GO:0102158">
    <property type="term" value="F:very-long-chain (3R)-3-hydroxyacyl-CoA dehydratase activity"/>
    <property type="evidence" value="ECO:0007669"/>
    <property type="project" value="UniProtKB-EC"/>
</dbReference>
<dbReference type="GO" id="GO:0042761">
    <property type="term" value="P:very long-chain fatty acid biosynthetic process"/>
    <property type="evidence" value="ECO:0007669"/>
    <property type="project" value="TreeGrafter"/>
</dbReference>
<evidence type="ECO:0000256" key="3">
    <source>
        <dbReference type="ARBA" id="ARBA00007811"/>
    </source>
</evidence>
<keyword evidence="5 14" id="KW-0444">Lipid biosynthesis</keyword>
<proteinExistence type="inferred from homology"/>
<dbReference type="InterPro" id="IPR027417">
    <property type="entry name" value="P-loop_NTPase"/>
</dbReference>
<keyword evidence="11 14" id="KW-0275">Fatty acid biosynthesis</keyword>
<evidence type="ECO:0000256" key="9">
    <source>
        <dbReference type="ARBA" id="ARBA00023098"/>
    </source>
</evidence>
<comment type="subcellular location">
    <subcellularLocation>
        <location evidence="14">Endoplasmic reticulum membrane</location>
        <topology evidence="14">Multi-pass membrane protein</topology>
    </subcellularLocation>
    <subcellularLocation>
        <location evidence="1">Membrane</location>
        <topology evidence="1">Multi-pass membrane protein</topology>
    </subcellularLocation>
</comment>
<dbReference type="GO" id="GO:0030148">
    <property type="term" value="P:sphingolipid biosynthetic process"/>
    <property type="evidence" value="ECO:0007669"/>
    <property type="project" value="TreeGrafter"/>
</dbReference>
<keyword evidence="7 14" id="KW-0276">Fatty acid metabolism</keyword>
<dbReference type="EMBL" id="PGGS01001745">
    <property type="protein sequence ID" value="PNH00067.1"/>
    <property type="molecule type" value="Genomic_DNA"/>
</dbReference>
<evidence type="ECO:0000313" key="17">
    <source>
        <dbReference type="EMBL" id="PNH00067.1"/>
    </source>
</evidence>
<feature type="region of interest" description="Disordered" evidence="15">
    <location>
        <begin position="43"/>
        <end position="83"/>
    </location>
</feature>
<keyword evidence="18" id="KW-1185">Reference proteome</keyword>
<feature type="domain" description="Clp1 P-loop" evidence="16">
    <location>
        <begin position="128"/>
        <end position="182"/>
    </location>
</feature>
<dbReference type="Proteomes" id="UP000236333">
    <property type="component" value="Unassembled WGS sequence"/>
</dbReference>
<gene>
    <name evidence="17" type="ORF">TSOC_014124</name>
</gene>
<evidence type="ECO:0000256" key="1">
    <source>
        <dbReference type="ARBA" id="ARBA00004141"/>
    </source>
</evidence>
<evidence type="ECO:0000256" key="11">
    <source>
        <dbReference type="ARBA" id="ARBA00023160"/>
    </source>
</evidence>
<dbReference type="InterPro" id="IPR007482">
    <property type="entry name" value="Tyr_Pase-like_PTPLA"/>
</dbReference>
<keyword evidence="8" id="KW-1133">Transmembrane helix</keyword>
<dbReference type="Pfam" id="PF04387">
    <property type="entry name" value="PTPLA"/>
    <property type="match status" value="1"/>
</dbReference>
<keyword evidence="12 14" id="KW-0456">Lyase</keyword>
<evidence type="ECO:0000256" key="4">
    <source>
        <dbReference type="ARBA" id="ARBA00013122"/>
    </source>
</evidence>
<dbReference type="GO" id="GO:0030497">
    <property type="term" value="P:fatty acid elongation"/>
    <property type="evidence" value="ECO:0007669"/>
    <property type="project" value="TreeGrafter"/>
</dbReference>
<dbReference type="PANTHER" id="PTHR11035">
    <property type="entry name" value="VERY-LONG-CHAIN (3R)-3-HYDROXYACYL-COA DEHYDRATASE"/>
    <property type="match status" value="1"/>
</dbReference>
<comment type="pathway">
    <text evidence="2 14">Lipid metabolism; fatty acid biosynthesis.</text>
</comment>
<name>A0A2J7ZIH1_9CHLO</name>
<comment type="function">
    <text evidence="14">Catalyzes the third of the four reactions of the long-chain fatty acids elongation cycle. This endoplasmic reticulum-bound enzymatic process, allows the addition of two carbons to the chain of long- and very long-chain fatty acids/VLCFAs per cycle. This enzyme catalyzes the dehydration of the 3-hydroxyacyl-CoA intermediate into trans-2,3-enoyl-CoA, within each cycle of fatty acid elongation. Thereby, it participates to the production of VLCFAs of different chain lengths that are involved in multiple biological processes as precursors of membrane lipids and lipid mediators.</text>
</comment>
<evidence type="ECO:0000256" key="8">
    <source>
        <dbReference type="ARBA" id="ARBA00022989"/>
    </source>
</evidence>
<evidence type="ECO:0000256" key="15">
    <source>
        <dbReference type="SAM" id="MobiDB-lite"/>
    </source>
</evidence>
<dbReference type="EC" id="4.2.1.134" evidence="4 14"/>